<evidence type="ECO:0000313" key="2">
    <source>
        <dbReference type="Proteomes" id="UP000075902"/>
    </source>
</evidence>
<organism evidence="1 2">
    <name type="scientific">Anopheles melas</name>
    <dbReference type="NCBI Taxonomy" id="34690"/>
    <lineage>
        <taxon>Eukaryota</taxon>
        <taxon>Metazoa</taxon>
        <taxon>Ecdysozoa</taxon>
        <taxon>Arthropoda</taxon>
        <taxon>Hexapoda</taxon>
        <taxon>Insecta</taxon>
        <taxon>Pterygota</taxon>
        <taxon>Neoptera</taxon>
        <taxon>Endopterygota</taxon>
        <taxon>Diptera</taxon>
        <taxon>Nematocera</taxon>
        <taxon>Culicoidea</taxon>
        <taxon>Culicidae</taxon>
        <taxon>Anophelinae</taxon>
        <taxon>Anopheles</taxon>
    </lineage>
</organism>
<dbReference type="Proteomes" id="UP000075902">
    <property type="component" value="Unassembled WGS sequence"/>
</dbReference>
<reference evidence="2" key="1">
    <citation type="submission" date="2014-01" db="EMBL/GenBank/DDBJ databases">
        <title>The Genome Sequence of Anopheles melas CM1001059_A (V2).</title>
        <authorList>
            <consortium name="The Broad Institute Genomics Platform"/>
            <person name="Neafsey D.E."/>
            <person name="Besansky N."/>
            <person name="Howell P."/>
            <person name="Walton C."/>
            <person name="Young S.K."/>
            <person name="Zeng Q."/>
            <person name="Gargeya S."/>
            <person name="Fitzgerald M."/>
            <person name="Haas B."/>
            <person name="Abouelleil A."/>
            <person name="Allen A.W."/>
            <person name="Alvarado L."/>
            <person name="Arachchi H.M."/>
            <person name="Berlin A.M."/>
            <person name="Chapman S.B."/>
            <person name="Gainer-Dewar J."/>
            <person name="Goldberg J."/>
            <person name="Griggs A."/>
            <person name="Gujja S."/>
            <person name="Hansen M."/>
            <person name="Howarth C."/>
            <person name="Imamovic A."/>
            <person name="Ireland A."/>
            <person name="Larimer J."/>
            <person name="McCowan C."/>
            <person name="Murphy C."/>
            <person name="Pearson M."/>
            <person name="Poon T.W."/>
            <person name="Priest M."/>
            <person name="Roberts A."/>
            <person name="Saif S."/>
            <person name="Shea T."/>
            <person name="Sisk P."/>
            <person name="Sykes S."/>
            <person name="Wortman J."/>
            <person name="Nusbaum C."/>
            <person name="Birren B."/>
        </authorList>
    </citation>
    <scope>NUCLEOTIDE SEQUENCE [LARGE SCALE GENOMIC DNA]</scope>
    <source>
        <strain evidence="2">CM1001059</strain>
    </source>
</reference>
<protein>
    <submittedName>
        <fullName evidence="1">Uncharacterized protein</fullName>
    </submittedName>
</protein>
<keyword evidence="2" id="KW-1185">Reference proteome</keyword>
<dbReference type="VEuPathDB" id="VectorBase:AMEC015934"/>
<dbReference type="AlphaFoldDB" id="A0A182U8N2"/>
<dbReference type="EnsemblMetazoa" id="AMEC015934-RA">
    <property type="protein sequence ID" value="AMEC015934-PA"/>
    <property type="gene ID" value="AMEC015934"/>
</dbReference>
<name>A0A182U8N2_9DIPT</name>
<reference evidence="1" key="2">
    <citation type="submission" date="2020-05" db="UniProtKB">
        <authorList>
            <consortium name="EnsemblMetazoa"/>
        </authorList>
    </citation>
    <scope>IDENTIFICATION</scope>
    <source>
        <strain evidence="1">CM1001059</strain>
    </source>
</reference>
<accession>A0A182U8N2</accession>
<sequence length="190" mass="20235">MVLLKKSLVLLLLLLLVLLLLLLLFLLCLMAGTSVIDRGLRVVCAMIRAGAQCRCWLSPTAASGASDVVSITPLSERVVSSGVLRVCVSGSPSAPAACFLDFLPFGLPRKMWIFLPVWRFSCFFTACHWRSSAGVCSSIDSPPSSCTPASGCSFLLSNSSASVAVMTTATDATSICTVLSERAEVHEMQR</sequence>
<evidence type="ECO:0000313" key="1">
    <source>
        <dbReference type="EnsemblMetazoa" id="AMEC015934-PA"/>
    </source>
</evidence>
<proteinExistence type="predicted"/>